<reference evidence="1" key="2">
    <citation type="journal article" date="2015" name="Data Brief">
        <title>Shoot transcriptome of the giant reed, Arundo donax.</title>
        <authorList>
            <person name="Barrero R.A."/>
            <person name="Guerrero F.D."/>
            <person name="Moolhuijzen P."/>
            <person name="Goolsby J.A."/>
            <person name="Tidwell J."/>
            <person name="Bellgard S.E."/>
            <person name="Bellgard M.I."/>
        </authorList>
    </citation>
    <scope>NUCLEOTIDE SEQUENCE</scope>
    <source>
        <tissue evidence="1">Shoot tissue taken approximately 20 cm above the soil surface</tissue>
    </source>
</reference>
<evidence type="ECO:0000313" key="1">
    <source>
        <dbReference type="EMBL" id="JAE12403.1"/>
    </source>
</evidence>
<sequence>MFSICCYVALLKLIMQEPCYEYF</sequence>
<proteinExistence type="predicted"/>
<dbReference type="AlphaFoldDB" id="A0A0A9FVP8"/>
<protein>
    <submittedName>
        <fullName evidence="1">Uncharacterized protein</fullName>
    </submittedName>
</protein>
<reference evidence="1" key="1">
    <citation type="submission" date="2014-09" db="EMBL/GenBank/DDBJ databases">
        <authorList>
            <person name="Magalhaes I.L.F."/>
            <person name="Oliveira U."/>
            <person name="Santos F.R."/>
            <person name="Vidigal T.H.D.A."/>
            <person name="Brescovit A.D."/>
            <person name="Santos A.J."/>
        </authorList>
    </citation>
    <scope>NUCLEOTIDE SEQUENCE</scope>
    <source>
        <tissue evidence="1">Shoot tissue taken approximately 20 cm above the soil surface</tissue>
    </source>
</reference>
<organism evidence="1">
    <name type="scientific">Arundo donax</name>
    <name type="common">Giant reed</name>
    <name type="synonym">Donax arundinaceus</name>
    <dbReference type="NCBI Taxonomy" id="35708"/>
    <lineage>
        <taxon>Eukaryota</taxon>
        <taxon>Viridiplantae</taxon>
        <taxon>Streptophyta</taxon>
        <taxon>Embryophyta</taxon>
        <taxon>Tracheophyta</taxon>
        <taxon>Spermatophyta</taxon>
        <taxon>Magnoliopsida</taxon>
        <taxon>Liliopsida</taxon>
        <taxon>Poales</taxon>
        <taxon>Poaceae</taxon>
        <taxon>PACMAD clade</taxon>
        <taxon>Arundinoideae</taxon>
        <taxon>Arundineae</taxon>
        <taxon>Arundo</taxon>
    </lineage>
</organism>
<name>A0A0A9FVP8_ARUDO</name>
<accession>A0A0A9FVP8</accession>
<dbReference type="EMBL" id="GBRH01185493">
    <property type="protein sequence ID" value="JAE12403.1"/>
    <property type="molecule type" value="Transcribed_RNA"/>
</dbReference>